<organism evidence="1 2">
    <name type="scientific">Streptococcus oralis</name>
    <dbReference type="NCBI Taxonomy" id="1303"/>
    <lineage>
        <taxon>Bacteria</taxon>
        <taxon>Bacillati</taxon>
        <taxon>Bacillota</taxon>
        <taxon>Bacilli</taxon>
        <taxon>Lactobacillales</taxon>
        <taxon>Streptococcaceae</taxon>
        <taxon>Streptococcus</taxon>
    </lineage>
</organism>
<gene>
    <name evidence="1" type="ORF">NCTC10232_00641</name>
</gene>
<dbReference type="InterPro" id="IPR027417">
    <property type="entry name" value="P-loop_NTPase"/>
</dbReference>
<evidence type="ECO:0000313" key="2">
    <source>
        <dbReference type="Proteomes" id="UP000388056"/>
    </source>
</evidence>
<accession>A0A4V0EBU3</accession>
<dbReference type="AlphaFoldDB" id="A0A4V0EBU3"/>
<name>A0A4V0EBU3_STROR</name>
<evidence type="ECO:0000313" key="1">
    <source>
        <dbReference type="EMBL" id="VTT05594.1"/>
    </source>
</evidence>
<dbReference type="Proteomes" id="UP000388056">
    <property type="component" value="Unassembled WGS sequence"/>
</dbReference>
<protein>
    <recommendedName>
        <fullName evidence="3">FunZ protein</fullName>
    </recommendedName>
</protein>
<reference evidence="1 2" key="1">
    <citation type="submission" date="2019-05" db="EMBL/GenBank/DDBJ databases">
        <authorList>
            <consortium name="Pathogen Informatics"/>
        </authorList>
    </citation>
    <scope>NUCLEOTIDE SEQUENCE [LARGE SCALE GENOMIC DNA]</scope>
    <source>
        <strain evidence="1 2">NCTC10232</strain>
    </source>
</reference>
<proteinExistence type="predicted"/>
<evidence type="ECO:0008006" key="3">
    <source>
        <dbReference type="Google" id="ProtNLM"/>
    </source>
</evidence>
<dbReference type="EMBL" id="CABEIU010000002">
    <property type="protein sequence ID" value="VTT05594.1"/>
    <property type="molecule type" value="Genomic_DNA"/>
</dbReference>
<dbReference type="InterPro" id="IPR059206">
    <property type="entry name" value="Sll1717-like"/>
</dbReference>
<sequence>MNKQVGFLRKLDSEWKIEAKDEDVKYFYHTEETTQVLNGEKSMIIGRKGEGKTAIATFIHKNVGAGSHAEKLSFKNFPFNFIYSYTDNRFSKPSQYTTFWKYLIYASICKQMIGDSKVDSKFRNNLEKLFPQKNNRNRLKNLISRITVKEFGLQVCSTGFNIGLEKSKDELEWIDVVEILEDLVINNLPEESKYYVVFDELDEDYKDFASTDEAQNYFDLITGLFKAVNETRNIFQDEQLPVYPVVFLRSDIFQRINYSDKNKWSDYLINLEWTSEKLHRLIQSRINVLTENQSKTFHEAWEKIVMNKEVKMGNQQNSKMSSIDYILRSTHNRPRDVIKYLKEASKIALRNNCSVIGPRHIKEADASFSEYMRQEISDEIYSVLPEYNEIFSILSTIRKQTFNPKDFVEIYQEKVKHEKLIDRGAENVLKILFDFSVIGNKPSIKSKQIFKYENESSRFNFRENIIVHRGFYKALQIF</sequence>
<dbReference type="RefSeq" id="WP_143989395.1">
    <property type="nucleotide sequence ID" value="NZ_CABEIU010000002.1"/>
</dbReference>
<dbReference type="NCBIfam" id="NF047389">
    <property type="entry name" value="ATPase_Sll1717"/>
    <property type="match status" value="1"/>
</dbReference>
<dbReference type="SUPFAM" id="SSF52540">
    <property type="entry name" value="P-loop containing nucleoside triphosphate hydrolases"/>
    <property type="match status" value="1"/>
</dbReference>